<dbReference type="SUPFAM" id="SSF53448">
    <property type="entry name" value="Nucleotide-diphospho-sugar transferases"/>
    <property type="match status" value="1"/>
</dbReference>
<dbReference type="STRING" id="937775.Metlim_0802"/>
<evidence type="ECO:0000256" key="1">
    <source>
        <dbReference type="ARBA" id="ARBA00006890"/>
    </source>
</evidence>
<dbReference type="Gene3D" id="3.90.550.10">
    <property type="entry name" value="Spore Coat Polysaccharide Biosynthesis Protein SpsA, Chain A"/>
    <property type="match status" value="1"/>
</dbReference>
<comment type="catalytic activity">
    <reaction evidence="5 6">
        <text>alpha-D-glucose 1-phosphate + UTP + H(+) = UDP-alpha-D-glucose + diphosphate</text>
        <dbReference type="Rhea" id="RHEA:19889"/>
        <dbReference type="ChEBI" id="CHEBI:15378"/>
        <dbReference type="ChEBI" id="CHEBI:33019"/>
        <dbReference type="ChEBI" id="CHEBI:46398"/>
        <dbReference type="ChEBI" id="CHEBI:58601"/>
        <dbReference type="ChEBI" id="CHEBI:58885"/>
        <dbReference type="EC" id="2.7.7.9"/>
    </reaction>
</comment>
<evidence type="ECO:0000256" key="4">
    <source>
        <dbReference type="ARBA" id="ARBA00022695"/>
    </source>
</evidence>
<protein>
    <recommendedName>
        <fullName evidence="2 6">UTP--glucose-1-phosphate uridylyltransferase</fullName>
        <ecNumber evidence="2 6">2.7.7.9</ecNumber>
    </recommendedName>
    <alternativeName>
        <fullName evidence="6">UDP-glucose pyrophosphorylase</fullName>
    </alternativeName>
</protein>
<reference evidence="8 9" key="1">
    <citation type="submission" date="2011-10" db="EMBL/GenBank/DDBJ databases">
        <title>The Improved High-Quality Draft genome of Methanoplanus limicola DSM 2279.</title>
        <authorList>
            <consortium name="US DOE Joint Genome Institute (JGI-PGF)"/>
            <person name="Lucas S."/>
            <person name="Copeland A."/>
            <person name="Lapidus A."/>
            <person name="Glavina del Rio T."/>
            <person name="Dalin E."/>
            <person name="Tice H."/>
            <person name="Bruce D."/>
            <person name="Goodwin L."/>
            <person name="Pitluck S."/>
            <person name="Peters L."/>
            <person name="Mikhailova N."/>
            <person name="Lu M."/>
            <person name="Kyrpides N."/>
            <person name="Mavromatis K."/>
            <person name="Ivanova N."/>
            <person name="Markowitz V."/>
            <person name="Cheng J.-F."/>
            <person name="Hugenholtz P."/>
            <person name="Woyke T."/>
            <person name="Wu D."/>
            <person name="Wirth R."/>
            <person name="Brambilla E.-M."/>
            <person name="Klenk H.-P."/>
            <person name="Eisen J.A."/>
        </authorList>
    </citation>
    <scope>NUCLEOTIDE SEQUENCE [LARGE SCALE GENOMIC DNA]</scope>
    <source>
        <strain evidence="8 9">DSM 2279</strain>
    </source>
</reference>
<dbReference type="GO" id="GO:0006011">
    <property type="term" value="P:UDP-alpha-D-glucose metabolic process"/>
    <property type="evidence" value="ECO:0007669"/>
    <property type="project" value="InterPro"/>
</dbReference>
<dbReference type="FunCoup" id="H1YX01">
    <property type="interactions" value="93"/>
</dbReference>
<dbReference type="CDD" id="cd02541">
    <property type="entry name" value="UGPase_prokaryotic"/>
    <property type="match status" value="1"/>
</dbReference>
<dbReference type="RefSeq" id="WP_004076638.1">
    <property type="nucleotide sequence ID" value="NZ_CM001436.1"/>
</dbReference>
<dbReference type="Pfam" id="PF00483">
    <property type="entry name" value="NTP_transferase"/>
    <property type="match status" value="1"/>
</dbReference>
<keyword evidence="3 6" id="KW-0808">Transferase</keyword>
<dbReference type="AlphaFoldDB" id="H1YX01"/>
<sequence length="289" mass="32124">MTSVKKAVIPAAGLGTRFLPATKSMPKEMLPLIDRPIIQYVVEEAVNSGIEDIIIITGRSKRAIEDYFDDSPELEMHLELNGKTDELNLIREISDIADIHYIRQKEPRGLGDAVLRAEKHIGDDPFAVLLGDDIVKNSKPCTGQLIDVYCRTGCSVIAIEEVPDEKVSSYGIIDGKTVEESLYKILDIVEKPALNEAPSRLGAIGRYVFTPELFECLKKTERGVGGEIQLTDAIRMLNGIQDVYAFSFSGKRYDTGDKLGYLKAIFDFAMNDPEISESIRGYMSEALKR</sequence>
<name>H1YX01_9EURY</name>
<proteinExistence type="inferred from homology"/>
<organism evidence="8 9">
    <name type="scientific">Methanoplanus limicola DSM 2279</name>
    <dbReference type="NCBI Taxonomy" id="937775"/>
    <lineage>
        <taxon>Archaea</taxon>
        <taxon>Methanobacteriati</taxon>
        <taxon>Methanobacteriota</taxon>
        <taxon>Stenosarchaea group</taxon>
        <taxon>Methanomicrobia</taxon>
        <taxon>Methanomicrobiales</taxon>
        <taxon>Methanomicrobiaceae</taxon>
        <taxon>Methanoplanus</taxon>
    </lineage>
</organism>
<feature type="domain" description="Nucleotidyl transferase" evidence="7">
    <location>
        <begin position="6"/>
        <end position="265"/>
    </location>
</feature>
<keyword evidence="9" id="KW-1185">Reference proteome</keyword>
<dbReference type="HOGENOM" id="CLU_029499_1_2_2"/>
<dbReference type="EMBL" id="CM001436">
    <property type="protein sequence ID" value="EHQ34924.1"/>
    <property type="molecule type" value="Genomic_DNA"/>
</dbReference>
<evidence type="ECO:0000256" key="5">
    <source>
        <dbReference type="ARBA" id="ARBA00048128"/>
    </source>
</evidence>
<accession>H1YX01</accession>
<evidence type="ECO:0000259" key="7">
    <source>
        <dbReference type="Pfam" id="PF00483"/>
    </source>
</evidence>
<dbReference type="Proteomes" id="UP000005741">
    <property type="component" value="Chromosome"/>
</dbReference>
<dbReference type="GO" id="GO:0003983">
    <property type="term" value="F:UTP:glucose-1-phosphate uridylyltransferase activity"/>
    <property type="evidence" value="ECO:0007669"/>
    <property type="project" value="UniProtKB-EC"/>
</dbReference>
<evidence type="ECO:0000256" key="2">
    <source>
        <dbReference type="ARBA" id="ARBA00012415"/>
    </source>
</evidence>
<dbReference type="NCBIfam" id="TIGR01099">
    <property type="entry name" value="galU"/>
    <property type="match status" value="1"/>
</dbReference>
<gene>
    <name evidence="8" type="ORF">Metlim_0802</name>
</gene>
<evidence type="ECO:0000256" key="3">
    <source>
        <dbReference type="ARBA" id="ARBA00022679"/>
    </source>
</evidence>
<dbReference type="EC" id="2.7.7.9" evidence="2 6"/>
<dbReference type="InterPro" id="IPR005771">
    <property type="entry name" value="GalU_uridylyltTrfase_bac/arc"/>
</dbReference>
<dbReference type="OrthoDB" id="15372at2157"/>
<evidence type="ECO:0000256" key="6">
    <source>
        <dbReference type="RuleBase" id="RU361259"/>
    </source>
</evidence>
<keyword evidence="4 6" id="KW-0548">Nucleotidyltransferase</keyword>
<dbReference type="InParanoid" id="H1YX01"/>
<dbReference type="PANTHER" id="PTHR43197">
    <property type="entry name" value="UTP--GLUCOSE-1-PHOSPHATE URIDYLYLTRANSFERASE"/>
    <property type="match status" value="1"/>
</dbReference>
<comment type="similarity">
    <text evidence="1 6">Belongs to the UDPGP type 2 family.</text>
</comment>
<dbReference type="PATRIC" id="fig|937775.9.peg.927"/>
<evidence type="ECO:0000313" key="8">
    <source>
        <dbReference type="EMBL" id="EHQ34924.1"/>
    </source>
</evidence>
<dbReference type="InterPro" id="IPR005835">
    <property type="entry name" value="NTP_transferase_dom"/>
</dbReference>
<evidence type="ECO:0000313" key="9">
    <source>
        <dbReference type="Proteomes" id="UP000005741"/>
    </source>
</evidence>
<dbReference type="PANTHER" id="PTHR43197:SF1">
    <property type="entry name" value="UTP--GLUCOSE-1-PHOSPHATE URIDYLYLTRANSFERASE"/>
    <property type="match status" value="1"/>
</dbReference>
<dbReference type="InterPro" id="IPR029044">
    <property type="entry name" value="Nucleotide-diphossugar_trans"/>
</dbReference>